<sequence>MGKQQLAQAPEARTGEHDRGAALPINLFQALQMVQGEQNVVALNERRKRVTGASNAQMASGARALRNGPG</sequence>
<feature type="region of interest" description="Disordered" evidence="1">
    <location>
        <begin position="48"/>
        <end position="70"/>
    </location>
</feature>
<reference evidence="2" key="1">
    <citation type="submission" date="2018-12" db="EMBL/GenBank/DDBJ databases">
        <title>Novel natural products biosynthetic potential of the class Ktedonobacteria.</title>
        <authorList>
            <person name="Zheng Y."/>
            <person name="Saitou A."/>
            <person name="Wang C.M."/>
            <person name="Toyoda A."/>
            <person name="Minakuchi Y."/>
            <person name="Sekiguchi Y."/>
            <person name="Ueda K."/>
            <person name="Takano H."/>
            <person name="Sakai Y."/>
            <person name="Yokota A."/>
            <person name="Yabe S."/>
        </authorList>
    </citation>
    <scope>NUCLEOTIDE SEQUENCE</scope>
    <source>
        <strain evidence="2">A3-2</strain>
    </source>
</reference>
<protein>
    <submittedName>
        <fullName evidence="2">Uncharacterized protein</fullName>
    </submittedName>
</protein>
<evidence type="ECO:0000256" key="1">
    <source>
        <dbReference type="SAM" id="MobiDB-lite"/>
    </source>
</evidence>
<organism evidence="2">
    <name type="scientific">Thermogemmatispora argillosa</name>
    <dbReference type="NCBI Taxonomy" id="2045280"/>
    <lineage>
        <taxon>Bacteria</taxon>
        <taxon>Bacillati</taxon>
        <taxon>Chloroflexota</taxon>
        <taxon>Ktedonobacteria</taxon>
        <taxon>Thermogemmatisporales</taxon>
        <taxon>Thermogemmatisporaceae</taxon>
        <taxon>Thermogemmatispora</taxon>
    </lineage>
</organism>
<evidence type="ECO:0000313" key="2">
    <source>
        <dbReference type="EMBL" id="BBH93247.1"/>
    </source>
</evidence>
<feature type="region of interest" description="Disordered" evidence="1">
    <location>
        <begin position="1"/>
        <end position="20"/>
    </location>
</feature>
<accession>A0A455SY13</accession>
<dbReference type="EMBL" id="AP019377">
    <property type="protein sequence ID" value="BBH93247.1"/>
    <property type="molecule type" value="Genomic_DNA"/>
</dbReference>
<dbReference type="AlphaFoldDB" id="A0A455SY13"/>
<name>A0A455SY13_9CHLR</name>
<proteinExistence type="predicted"/>
<gene>
    <name evidence="2" type="ORF">KTA_14460</name>
</gene>